<evidence type="ECO:0000313" key="11">
    <source>
        <dbReference type="Proteomes" id="UP000076798"/>
    </source>
</evidence>
<sequence>MLVSLTPVVLFYLGAFLGFAHASPGTKSYLRNGQQPLEDSQVVHSLASWEWQDCGSPDDVGHIDRLVISPDPPQPGHDLTVSVDFTVDEDIVDGAEVDVQVKAGLLKILTQTFDICEEAEVNNAELQCPVKKGSYKNISQVVALPKEIPPAIINVDVQGYTVDDDDLMCLKIVLNFRK</sequence>
<dbReference type="InterPro" id="IPR039670">
    <property type="entry name" value="NPC2-like"/>
</dbReference>
<evidence type="ECO:0000256" key="6">
    <source>
        <dbReference type="ARBA" id="ARBA00022729"/>
    </source>
</evidence>
<dbReference type="SUPFAM" id="SSF81296">
    <property type="entry name" value="E set domains"/>
    <property type="match status" value="1"/>
</dbReference>
<dbReference type="GO" id="GO:0032934">
    <property type="term" value="F:sterol binding"/>
    <property type="evidence" value="ECO:0007669"/>
    <property type="project" value="InterPro"/>
</dbReference>
<dbReference type="InterPro" id="IPR036846">
    <property type="entry name" value="GM2-AP_sf"/>
</dbReference>
<dbReference type="InterPro" id="IPR033917">
    <property type="entry name" value="ML_PG-PI_TP"/>
</dbReference>
<keyword evidence="6 8" id="KW-0732">Signal</keyword>
<comment type="subunit">
    <text evidence="3">Monomer.</text>
</comment>
<evidence type="ECO:0000256" key="4">
    <source>
        <dbReference type="ARBA" id="ARBA00016056"/>
    </source>
</evidence>
<proteinExistence type="inferred from homology"/>
<feature type="signal peptide" evidence="8">
    <location>
        <begin position="1"/>
        <end position="22"/>
    </location>
</feature>
<comment type="similarity">
    <text evidence="2">Belongs to the NPC2 family.</text>
</comment>
<evidence type="ECO:0000259" key="9">
    <source>
        <dbReference type="SMART" id="SM00737"/>
    </source>
</evidence>
<dbReference type="InterPro" id="IPR014756">
    <property type="entry name" value="Ig_E-set"/>
</dbReference>
<dbReference type="Gene3D" id="2.70.220.10">
    <property type="entry name" value="Ganglioside GM2 activator"/>
    <property type="match status" value="1"/>
</dbReference>
<comment type="function">
    <text evidence="1">Catalyzes the intermembrane transfer of phosphatidylglycerol and phosphatidylinositol.</text>
</comment>
<evidence type="ECO:0000256" key="1">
    <source>
        <dbReference type="ARBA" id="ARBA00002053"/>
    </source>
</evidence>
<dbReference type="EMBL" id="KV428610">
    <property type="protein sequence ID" value="KZT31388.1"/>
    <property type="molecule type" value="Genomic_DNA"/>
</dbReference>
<name>A0A165WP98_9AGAM</name>
<evidence type="ECO:0000256" key="3">
    <source>
        <dbReference type="ARBA" id="ARBA00011245"/>
    </source>
</evidence>
<keyword evidence="7" id="KW-0445">Lipid transport</keyword>
<accession>A0A165WP98</accession>
<gene>
    <name evidence="10" type="ORF">SISSUDRAFT_1012327</name>
</gene>
<feature type="chain" id="PRO_5007868538" description="Phosphatidylglycerol/phosphatidylinositol transfer protein" evidence="8">
    <location>
        <begin position="23"/>
        <end position="178"/>
    </location>
</feature>
<evidence type="ECO:0000256" key="2">
    <source>
        <dbReference type="ARBA" id="ARBA00006370"/>
    </source>
</evidence>
<organism evidence="10 11">
    <name type="scientific">Sistotremastrum suecicum HHB10207 ss-3</name>
    <dbReference type="NCBI Taxonomy" id="1314776"/>
    <lineage>
        <taxon>Eukaryota</taxon>
        <taxon>Fungi</taxon>
        <taxon>Dikarya</taxon>
        <taxon>Basidiomycota</taxon>
        <taxon>Agaricomycotina</taxon>
        <taxon>Agaricomycetes</taxon>
        <taxon>Sistotremastrales</taxon>
        <taxon>Sistotremastraceae</taxon>
        <taxon>Sistotremastrum</taxon>
    </lineage>
</organism>
<evidence type="ECO:0000256" key="5">
    <source>
        <dbReference type="ARBA" id="ARBA00022448"/>
    </source>
</evidence>
<evidence type="ECO:0000256" key="8">
    <source>
        <dbReference type="SAM" id="SignalP"/>
    </source>
</evidence>
<evidence type="ECO:0000313" key="10">
    <source>
        <dbReference type="EMBL" id="KZT31388.1"/>
    </source>
</evidence>
<keyword evidence="11" id="KW-1185">Reference proteome</keyword>
<feature type="domain" description="MD-2-related lipid-recognition" evidence="9">
    <location>
        <begin position="51"/>
        <end position="174"/>
    </location>
</feature>
<dbReference type="SMART" id="SM00737">
    <property type="entry name" value="ML"/>
    <property type="match status" value="1"/>
</dbReference>
<dbReference type="PANTHER" id="PTHR11306">
    <property type="entry name" value="NIEMANN PICK TYPE C2 PROTEIN NPC2-RELATED"/>
    <property type="match status" value="1"/>
</dbReference>
<evidence type="ECO:0000256" key="7">
    <source>
        <dbReference type="ARBA" id="ARBA00023055"/>
    </source>
</evidence>
<dbReference type="Proteomes" id="UP000076798">
    <property type="component" value="Unassembled WGS sequence"/>
</dbReference>
<keyword evidence="5" id="KW-0813">Transport</keyword>
<dbReference type="GO" id="GO:0032366">
    <property type="term" value="P:intracellular sterol transport"/>
    <property type="evidence" value="ECO:0007669"/>
    <property type="project" value="InterPro"/>
</dbReference>
<dbReference type="CDD" id="cd00917">
    <property type="entry name" value="PG-PI_TP"/>
    <property type="match status" value="1"/>
</dbReference>
<dbReference type="Pfam" id="PF02221">
    <property type="entry name" value="E1_DerP2_DerF2"/>
    <property type="match status" value="1"/>
</dbReference>
<dbReference type="PANTHER" id="PTHR11306:SF0">
    <property type="entry name" value="PHOSPHATIDYLGLYCEROL_PHOSPHATIDYLINOSITOL TRANSFER PROTEIN"/>
    <property type="match status" value="1"/>
</dbReference>
<reference evidence="10 11" key="1">
    <citation type="journal article" date="2016" name="Mol. Biol. Evol.">
        <title>Comparative Genomics of Early-Diverging Mushroom-Forming Fungi Provides Insights into the Origins of Lignocellulose Decay Capabilities.</title>
        <authorList>
            <person name="Nagy L.G."/>
            <person name="Riley R."/>
            <person name="Tritt A."/>
            <person name="Adam C."/>
            <person name="Daum C."/>
            <person name="Floudas D."/>
            <person name="Sun H."/>
            <person name="Yadav J.S."/>
            <person name="Pangilinan J."/>
            <person name="Larsson K.H."/>
            <person name="Matsuura K."/>
            <person name="Barry K."/>
            <person name="Labutti K."/>
            <person name="Kuo R."/>
            <person name="Ohm R.A."/>
            <person name="Bhattacharya S.S."/>
            <person name="Shirouzu T."/>
            <person name="Yoshinaga Y."/>
            <person name="Martin F.M."/>
            <person name="Grigoriev I.V."/>
            <person name="Hibbett D.S."/>
        </authorList>
    </citation>
    <scope>NUCLEOTIDE SEQUENCE [LARGE SCALE GENOMIC DNA]</scope>
    <source>
        <strain evidence="10 11">HHB10207 ss-3</strain>
    </source>
</reference>
<protein>
    <recommendedName>
        <fullName evidence="4">Phosphatidylglycerol/phosphatidylinositol transfer protein</fullName>
    </recommendedName>
</protein>
<dbReference type="OrthoDB" id="6409159at2759"/>
<dbReference type="InterPro" id="IPR003172">
    <property type="entry name" value="ML_dom"/>
</dbReference>
<dbReference type="AlphaFoldDB" id="A0A165WP98"/>